<accession>A0A3P7MJI8</accession>
<organism evidence="2 3">
    <name type="scientific">Dibothriocephalus latus</name>
    <name type="common">Fish tapeworm</name>
    <name type="synonym">Diphyllobothrium latum</name>
    <dbReference type="NCBI Taxonomy" id="60516"/>
    <lineage>
        <taxon>Eukaryota</taxon>
        <taxon>Metazoa</taxon>
        <taxon>Spiralia</taxon>
        <taxon>Lophotrochozoa</taxon>
        <taxon>Platyhelminthes</taxon>
        <taxon>Cestoda</taxon>
        <taxon>Eucestoda</taxon>
        <taxon>Diphyllobothriidea</taxon>
        <taxon>Diphyllobothriidae</taxon>
        <taxon>Dibothriocephalus</taxon>
    </lineage>
</organism>
<feature type="region of interest" description="Disordered" evidence="1">
    <location>
        <begin position="1"/>
        <end position="92"/>
    </location>
</feature>
<dbReference type="AlphaFoldDB" id="A0A3P7MJI8"/>
<protein>
    <submittedName>
        <fullName evidence="2">Uncharacterized protein</fullName>
    </submittedName>
</protein>
<dbReference type="OrthoDB" id="10324673at2759"/>
<proteinExistence type="predicted"/>
<evidence type="ECO:0000313" key="3">
    <source>
        <dbReference type="Proteomes" id="UP000281553"/>
    </source>
</evidence>
<feature type="compositionally biased region" description="Basic and acidic residues" evidence="1">
    <location>
        <begin position="51"/>
        <end position="81"/>
    </location>
</feature>
<dbReference type="EMBL" id="UYRU01078992">
    <property type="protein sequence ID" value="VDN29715.1"/>
    <property type="molecule type" value="Genomic_DNA"/>
</dbReference>
<dbReference type="Proteomes" id="UP000281553">
    <property type="component" value="Unassembled WGS sequence"/>
</dbReference>
<evidence type="ECO:0000256" key="1">
    <source>
        <dbReference type="SAM" id="MobiDB-lite"/>
    </source>
</evidence>
<gene>
    <name evidence="2" type="ORF">DILT_LOCUS15415</name>
</gene>
<sequence>MATSVQVPTKLSAPKKTATETEDRAAGDQKRRPSSSSAKQPHTRPKTLNMSHHETKQQTEMLRERLGDVESRKDTQQRADKMQQQPQASPVYSQVVTTRLNRCDESEGEMRRIDALLNTLEDKLVSKHTCRLSHKKRCSMVLVDWFSFIPLTTCQ</sequence>
<evidence type="ECO:0000313" key="2">
    <source>
        <dbReference type="EMBL" id="VDN29715.1"/>
    </source>
</evidence>
<feature type="compositionally biased region" description="Polar residues" evidence="1">
    <location>
        <begin position="34"/>
        <end position="50"/>
    </location>
</feature>
<keyword evidence="3" id="KW-1185">Reference proteome</keyword>
<feature type="compositionally biased region" description="Basic and acidic residues" evidence="1">
    <location>
        <begin position="17"/>
        <end position="31"/>
    </location>
</feature>
<name>A0A3P7MJI8_DIBLA</name>
<feature type="compositionally biased region" description="Polar residues" evidence="1">
    <location>
        <begin position="82"/>
        <end position="92"/>
    </location>
</feature>
<reference evidence="2 3" key="1">
    <citation type="submission" date="2018-11" db="EMBL/GenBank/DDBJ databases">
        <authorList>
            <consortium name="Pathogen Informatics"/>
        </authorList>
    </citation>
    <scope>NUCLEOTIDE SEQUENCE [LARGE SCALE GENOMIC DNA]</scope>
</reference>